<dbReference type="PANTHER" id="PTHR35273:SF2">
    <property type="entry name" value="ALPHA-GALACTOSIDASE"/>
    <property type="match status" value="1"/>
</dbReference>
<evidence type="ECO:0000259" key="2">
    <source>
        <dbReference type="Pfam" id="PF03537"/>
    </source>
</evidence>
<evidence type="ECO:0000313" key="3">
    <source>
        <dbReference type="EMBL" id="MBO0512018.1"/>
    </source>
</evidence>
<protein>
    <submittedName>
        <fullName evidence="3">Endo alpha-1,4 polygalactosaminidase</fullName>
    </submittedName>
</protein>
<evidence type="ECO:0000256" key="1">
    <source>
        <dbReference type="SAM" id="SignalP"/>
    </source>
</evidence>
<name>A0A939F5G9_9ACTN</name>
<dbReference type="InterPro" id="IPR004352">
    <property type="entry name" value="GH114_TIM-barrel"/>
</dbReference>
<dbReference type="AlphaFoldDB" id="A0A939F5G9"/>
<accession>A0A939F5G9</accession>
<comment type="caution">
    <text evidence="3">The sequence shown here is derived from an EMBL/GenBank/DDBJ whole genome shotgun (WGS) entry which is preliminary data.</text>
</comment>
<feature type="chain" id="PRO_5037460834" evidence="1">
    <location>
        <begin position="28"/>
        <end position="269"/>
    </location>
</feature>
<keyword evidence="1" id="KW-0732">Signal</keyword>
<dbReference type="Proteomes" id="UP000664167">
    <property type="component" value="Unassembled WGS sequence"/>
</dbReference>
<reference evidence="3" key="1">
    <citation type="submission" date="2021-03" db="EMBL/GenBank/DDBJ databases">
        <title>Streptomyces poriferae sp. nov., a novel marine sponge-derived Actinobacteria species with anti-MRSA activity.</title>
        <authorList>
            <person name="Sandoval-Powers M."/>
            <person name="Kralova S."/>
            <person name="Nguyen G.-S."/>
            <person name="Fawwal D."/>
            <person name="Degnes K."/>
            <person name="Klinkenberg G."/>
            <person name="Sletta H."/>
            <person name="Wentzel A."/>
            <person name="Liles M.R."/>
        </authorList>
    </citation>
    <scope>NUCLEOTIDE SEQUENCE</scope>
    <source>
        <strain evidence="3">DSM 41794</strain>
    </source>
</reference>
<dbReference type="RefSeq" id="WP_206961415.1">
    <property type="nucleotide sequence ID" value="NZ_BAAAJJ010000008.1"/>
</dbReference>
<dbReference type="SUPFAM" id="SSF51445">
    <property type="entry name" value="(Trans)glycosidases"/>
    <property type="match status" value="1"/>
</dbReference>
<proteinExistence type="predicted"/>
<feature type="domain" description="Glycoside-hydrolase family GH114 TIM-barrel" evidence="2">
    <location>
        <begin position="44"/>
        <end position="255"/>
    </location>
</feature>
<dbReference type="InterPro" id="IPR013785">
    <property type="entry name" value="Aldolase_TIM"/>
</dbReference>
<dbReference type="InterPro" id="IPR017853">
    <property type="entry name" value="GH"/>
</dbReference>
<organism evidence="3 4">
    <name type="scientific">Streptomyces beijiangensis</name>
    <dbReference type="NCBI Taxonomy" id="163361"/>
    <lineage>
        <taxon>Bacteria</taxon>
        <taxon>Bacillati</taxon>
        <taxon>Actinomycetota</taxon>
        <taxon>Actinomycetes</taxon>
        <taxon>Kitasatosporales</taxon>
        <taxon>Streptomycetaceae</taxon>
        <taxon>Streptomyces</taxon>
    </lineage>
</organism>
<gene>
    <name evidence="3" type="ORF">J0695_09350</name>
</gene>
<dbReference type="Gene3D" id="3.20.20.70">
    <property type="entry name" value="Aldolase class I"/>
    <property type="match status" value="1"/>
</dbReference>
<feature type="signal peptide" evidence="1">
    <location>
        <begin position="1"/>
        <end position="27"/>
    </location>
</feature>
<evidence type="ECO:0000313" key="4">
    <source>
        <dbReference type="Proteomes" id="UP000664167"/>
    </source>
</evidence>
<dbReference type="PANTHER" id="PTHR35273">
    <property type="entry name" value="ALPHA-1,4 POLYGALACTOSAMINIDASE, PUTATIVE (AFU_ORTHOLOGUE AFUA_3G07890)-RELATED"/>
    <property type="match status" value="1"/>
</dbReference>
<dbReference type="PROSITE" id="PS51257">
    <property type="entry name" value="PROKAR_LIPOPROTEIN"/>
    <property type="match status" value="1"/>
</dbReference>
<sequence length="269" mass="28838">MPFRTTTHRSFAAVTAAAAAVLLTACAATPPSDQFALPPAHSGFDYQIGGAYEPPAGVTIISRDRTAAPAPGAYNICYVNAFQAQPDAEGDWDPDLLLRTAGGEIVYDDEWNEAVLDLRTATKRERIAAKVNTWIDGCADKGYQAVEPDNLDTYERFPKYLDAQQAKSFIGLLTEHAHGKGLAVGQKNTVDLAGARDETGLDFAVTEECGTYDECGDYAAAYDDRVLVVEYTAKGLAKACAGWGGRLSIVRRDLDVLPAGSSGYVRQTC</sequence>
<dbReference type="Pfam" id="PF03537">
    <property type="entry name" value="Glyco_hydro_114"/>
    <property type="match status" value="1"/>
</dbReference>
<dbReference type="EMBL" id="JAFLRJ010000081">
    <property type="protein sequence ID" value="MBO0512018.1"/>
    <property type="molecule type" value="Genomic_DNA"/>
</dbReference>
<keyword evidence="4" id="KW-1185">Reference proteome</keyword>